<reference evidence="1 2" key="1">
    <citation type="journal article" date="2011" name="J. Bacteriol.">
        <title>Draft Genome Sequence of Gordonia neofelifaecis NRRL B-59395, a Cholesterol-Degrading Actinomycete.</title>
        <authorList>
            <person name="Ge F."/>
            <person name="Li W."/>
            <person name="Chen G."/>
            <person name="Liu Y."/>
            <person name="Zhang G."/>
            <person name="Yong B."/>
            <person name="Wang Q."/>
            <person name="Wang N."/>
            <person name="Huang Z."/>
            <person name="Li W."/>
            <person name="Wang J."/>
            <person name="Wu C."/>
            <person name="Xie Q."/>
            <person name="Liu G."/>
        </authorList>
    </citation>
    <scope>NUCLEOTIDE SEQUENCE [LARGE SCALE GENOMIC DNA]</scope>
    <source>
        <strain evidence="1 2">NRRL B-59395</strain>
    </source>
</reference>
<keyword evidence="2" id="KW-1185">Reference proteome</keyword>
<organism evidence="1 2">
    <name type="scientific">Gordonia neofelifaecis NRRL B-59395</name>
    <dbReference type="NCBI Taxonomy" id="644548"/>
    <lineage>
        <taxon>Bacteria</taxon>
        <taxon>Bacillati</taxon>
        <taxon>Actinomycetota</taxon>
        <taxon>Actinomycetes</taxon>
        <taxon>Mycobacteriales</taxon>
        <taxon>Gordoniaceae</taxon>
        <taxon>Gordonia</taxon>
    </lineage>
</organism>
<proteinExistence type="predicted"/>
<evidence type="ECO:0000313" key="1">
    <source>
        <dbReference type="EMBL" id="EGD56282.1"/>
    </source>
</evidence>
<gene>
    <name evidence="1" type="ORF">SCNU_05511</name>
</gene>
<accession>F1YGY4</accession>
<dbReference type="EMBL" id="AEUD01000003">
    <property type="protein sequence ID" value="EGD56282.1"/>
    <property type="molecule type" value="Genomic_DNA"/>
</dbReference>
<sequence>MRQHLHAIRIASTAGLRRRVSSVGVIRRDAAIGRSVDSVIYGICQRAYCPAMTFNAEQTQAWSPSNLDRVRSELLHGYQRIEQTLAQGSDDGDLMAGTMVTGAKLALERARPTWLSSNAVDTLSCMLISPAKTDALIGAGHYGFLVFEHPITETTLGSAEPSGTGPINGLVWWAAEFDGHGLRQDSDVPNLVVVHALSTRVSSELPWQPMVWEDSELTDLGMFPLPLGTEMTPPSVKQDDLAPAIQLLLAYGQAVESGRVLYGDVEGCAPQLPVPREVVVVYPATE</sequence>
<dbReference type="Proteomes" id="UP000035065">
    <property type="component" value="Unassembled WGS sequence"/>
</dbReference>
<dbReference type="AlphaFoldDB" id="F1YGY4"/>
<protein>
    <submittedName>
        <fullName evidence="1">Uncharacterized protein</fullName>
    </submittedName>
</protein>
<evidence type="ECO:0000313" key="2">
    <source>
        <dbReference type="Proteomes" id="UP000035065"/>
    </source>
</evidence>
<comment type="caution">
    <text evidence="1">The sequence shown here is derived from an EMBL/GenBank/DDBJ whole genome shotgun (WGS) entry which is preliminary data.</text>
</comment>
<name>F1YGY4_9ACTN</name>
<dbReference type="eggNOG" id="ENOG5030DR5">
    <property type="taxonomic scope" value="Bacteria"/>
</dbReference>